<keyword evidence="13" id="KW-1185">Reference proteome</keyword>
<evidence type="ECO:0000256" key="8">
    <source>
        <dbReference type="ARBA" id="ARBA00023235"/>
    </source>
</evidence>
<dbReference type="EC" id="5.1.3.2" evidence="5 10"/>
<dbReference type="SUPFAM" id="SSF51735">
    <property type="entry name" value="NAD(P)-binding Rossmann-fold domains"/>
    <property type="match status" value="1"/>
</dbReference>
<evidence type="ECO:0000256" key="10">
    <source>
        <dbReference type="RuleBase" id="RU366046"/>
    </source>
</evidence>
<dbReference type="CDD" id="cd05247">
    <property type="entry name" value="UDP_G4E_1_SDR_e"/>
    <property type="match status" value="1"/>
</dbReference>
<dbReference type="GO" id="GO:0033499">
    <property type="term" value="P:galactose catabolic process via UDP-galactose, Leloir pathway"/>
    <property type="evidence" value="ECO:0007669"/>
    <property type="project" value="TreeGrafter"/>
</dbReference>
<evidence type="ECO:0000256" key="3">
    <source>
        <dbReference type="ARBA" id="ARBA00004947"/>
    </source>
</evidence>
<gene>
    <name evidence="12" type="primary">galE</name>
    <name evidence="12" type="ORF">EK0264_14975</name>
</gene>
<evidence type="ECO:0000256" key="1">
    <source>
        <dbReference type="ARBA" id="ARBA00000083"/>
    </source>
</evidence>
<evidence type="ECO:0000256" key="9">
    <source>
        <dbReference type="ARBA" id="ARBA00023277"/>
    </source>
</evidence>
<dbReference type="Pfam" id="PF01370">
    <property type="entry name" value="Epimerase"/>
    <property type="match status" value="1"/>
</dbReference>
<feature type="domain" description="NAD-dependent epimerase/dehydratase" evidence="11">
    <location>
        <begin position="1"/>
        <end position="240"/>
    </location>
</feature>
<dbReference type="InterPro" id="IPR005886">
    <property type="entry name" value="UDP_G4E"/>
</dbReference>
<dbReference type="NCBIfam" id="TIGR01179">
    <property type="entry name" value="galE"/>
    <property type="match status" value="1"/>
</dbReference>
<dbReference type="InterPro" id="IPR001509">
    <property type="entry name" value="Epimerase_deHydtase"/>
</dbReference>
<dbReference type="GO" id="GO:0003978">
    <property type="term" value="F:UDP-glucose 4-epimerase activity"/>
    <property type="evidence" value="ECO:0007669"/>
    <property type="project" value="UniProtKB-UniRule"/>
</dbReference>
<evidence type="ECO:0000313" key="12">
    <source>
        <dbReference type="EMBL" id="QHC02470.1"/>
    </source>
</evidence>
<evidence type="ECO:0000256" key="4">
    <source>
        <dbReference type="ARBA" id="ARBA00007637"/>
    </source>
</evidence>
<evidence type="ECO:0000256" key="2">
    <source>
        <dbReference type="ARBA" id="ARBA00001911"/>
    </source>
</evidence>
<comment type="cofactor">
    <cofactor evidence="2 10">
        <name>NAD(+)</name>
        <dbReference type="ChEBI" id="CHEBI:57540"/>
    </cofactor>
</comment>
<accession>A0A7L4YTQ0</accession>
<evidence type="ECO:0000256" key="7">
    <source>
        <dbReference type="ARBA" id="ARBA00023027"/>
    </source>
</evidence>
<dbReference type="InterPro" id="IPR036291">
    <property type="entry name" value="NAD(P)-bd_dom_sf"/>
</dbReference>
<dbReference type="OrthoDB" id="9801785at2"/>
<reference evidence="12 13" key="1">
    <citation type="journal article" date="2018" name="Int. J. Syst. Evol. Microbiol.">
        <title>Epidermidibacterium keratini gen. nov., sp. nov., a member of the family Sporichthyaceae, isolated from keratin epidermis.</title>
        <authorList>
            <person name="Lee D.G."/>
            <person name="Trujillo M.E."/>
            <person name="Kang S."/>
            <person name="Nam J.J."/>
            <person name="Kim Y.J."/>
        </authorList>
    </citation>
    <scope>NUCLEOTIDE SEQUENCE [LARGE SCALE GENOMIC DNA]</scope>
    <source>
        <strain evidence="12 13">EPI-7</strain>
    </source>
</reference>
<comment type="similarity">
    <text evidence="4 10">Belongs to the NAD(P)-dependent epimerase/dehydratase family.</text>
</comment>
<dbReference type="PANTHER" id="PTHR43725">
    <property type="entry name" value="UDP-GLUCOSE 4-EPIMERASE"/>
    <property type="match status" value="1"/>
</dbReference>
<evidence type="ECO:0000256" key="6">
    <source>
        <dbReference type="ARBA" id="ARBA00018569"/>
    </source>
</evidence>
<proteinExistence type="inferred from homology"/>
<dbReference type="UniPathway" id="UPA00214"/>
<sequence>MTGGAGYIGSVCTALLIEAGHEVTVYDDLSTGHRDAVHPSASFIEGRVHAIADILDNSYDAVLHFAASSLVAESVVKPEKYWDNNVLGAMRLLAAMRSAGVRRLVFSSTAAVYGDAGSEPISEEHPAMPVNPYGDSKLAIDRMIAAECAAHGLGAASLRYFNVGGAYAGFRERHDPETHLIPNLLRGLTTGRSPEIYGTDYPTRDGTCVRDYLHVVDLAQAHIAALQAISGGEHLVVNLGSGDGYTVREVLDAVRRVTGRELQVEEKPRRAGDPPVLVAANQRAADVLGWHPQRGLDDIVTDAWQAANG</sequence>
<keyword evidence="8 10" id="KW-0413">Isomerase</keyword>
<comment type="subunit">
    <text evidence="10">Homodimer.</text>
</comment>
<evidence type="ECO:0000259" key="11">
    <source>
        <dbReference type="Pfam" id="PF01370"/>
    </source>
</evidence>
<evidence type="ECO:0000256" key="5">
    <source>
        <dbReference type="ARBA" id="ARBA00013189"/>
    </source>
</evidence>
<dbReference type="Gene3D" id="3.40.50.720">
    <property type="entry name" value="NAD(P)-binding Rossmann-like Domain"/>
    <property type="match status" value="1"/>
</dbReference>
<evidence type="ECO:0000313" key="13">
    <source>
        <dbReference type="Proteomes" id="UP000463857"/>
    </source>
</evidence>
<protein>
    <recommendedName>
        <fullName evidence="6 10">UDP-glucose 4-epimerase</fullName>
        <ecNumber evidence="5 10">5.1.3.2</ecNumber>
    </recommendedName>
</protein>
<comment type="pathway">
    <text evidence="3 10">Carbohydrate metabolism; galactose metabolism.</text>
</comment>
<keyword evidence="7 10" id="KW-0520">NAD</keyword>
<dbReference type="EMBL" id="CP047156">
    <property type="protein sequence ID" value="QHC02470.1"/>
    <property type="molecule type" value="Genomic_DNA"/>
</dbReference>
<dbReference type="KEGG" id="eke:EK0264_14975"/>
<organism evidence="12 13">
    <name type="scientific">Epidermidibacterium keratini</name>
    <dbReference type="NCBI Taxonomy" id="1891644"/>
    <lineage>
        <taxon>Bacteria</taxon>
        <taxon>Bacillati</taxon>
        <taxon>Actinomycetota</taxon>
        <taxon>Actinomycetes</taxon>
        <taxon>Sporichthyales</taxon>
        <taxon>Sporichthyaceae</taxon>
        <taxon>Epidermidibacterium</taxon>
    </lineage>
</organism>
<dbReference type="Proteomes" id="UP000463857">
    <property type="component" value="Chromosome"/>
</dbReference>
<comment type="catalytic activity">
    <reaction evidence="1 10">
        <text>UDP-alpha-D-glucose = UDP-alpha-D-galactose</text>
        <dbReference type="Rhea" id="RHEA:22168"/>
        <dbReference type="ChEBI" id="CHEBI:58885"/>
        <dbReference type="ChEBI" id="CHEBI:66914"/>
        <dbReference type="EC" id="5.1.3.2"/>
    </reaction>
</comment>
<dbReference type="AlphaFoldDB" id="A0A7L4YTQ0"/>
<dbReference type="PANTHER" id="PTHR43725:SF53">
    <property type="entry name" value="UDP-ARABINOSE 4-EPIMERASE 1"/>
    <property type="match status" value="1"/>
</dbReference>
<dbReference type="InParanoid" id="A0A7L4YTQ0"/>
<keyword evidence="9 10" id="KW-0119">Carbohydrate metabolism</keyword>
<dbReference type="Gene3D" id="3.90.25.10">
    <property type="entry name" value="UDP-galactose 4-epimerase, domain 1"/>
    <property type="match status" value="1"/>
</dbReference>
<name>A0A7L4YTQ0_9ACTN</name>